<proteinExistence type="predicted"/>
<name>A0A3Q4HA41_NEOBR</name>
<dbReference type="Ensembl" id="ENSNBRT00000017484.1">
    <property type="protein sequence ID" value="ENSNBRP00000017023.1"/>
    <property type="gene ID" value="ENSNBRG00000013148.1"/>
</dbReference>
<reference evidence="1" key="2">
    <citation type="submission" date="2025-09" db="UniProtKB">
        <authorList>
            <consortium name="Ensembl"/>
        </authorList>
    </citation>
    <scope>IDENTIFICATION</scope>
</reference>
<dbReference type="AlphaFoldDB" id="A0A3Q4HA41"/>
<evidence type="ECO:0000313" key="2">
    <source>
        <dbReference type="Proteomes" id="UP000261580"/>
    </source>
</evidence>
<protein>
    <submittedName>
        <fullName evidence="1">Uncharacterized protein</fullName>
    </submittedName>
</protein>
<reference evidence="1" key="1">
    <citation type="submission" date="2025-08" db="UniProtKB">
        <authorList>
            <consortium name="Ensembl"/>
        </authorList>
    </citation>
    <scope>IDENTIFICATION</scope>
</reference>
<sequence length="67" mass="7364">NSYECFYLSGNNGTAQQHPNFIPTTDGVGSIMIWNCFAALPLKDVQPLRSILQVNVRAASHKLCSLI</sequence>
<accession>A0A3Q4HA41</accession>
<organism evidence="1 2">
    <name type="scientific">Neolamprologus brichardi</name>
    <name type="common">Fairy cichlid</name>
    <name type="synonym">Lamprologus brichardi</name>
    <dbReference type="NCBI Taxonomy" id="32507"/>
    <lineage>
        <taxon>Eukaryota</taxon>
        <taxon>Metazoa</taxon>
        <taxon>Chordata</taxon>
        <taxon>Craniata</taxon>
        <taxon>Vertebrata</taxon>
        <taxon>Euteleostomi</taxon>
        <taxon>Actinopterygii</taxon>
        <taxon>Neopterygii</taxon>
        <taxon>Teleostei</taxon>
        <taxon>Neoteleostei</taxon>
        <taxon>Acanthomorphata</taxon>
        <taxon>Ovalentaria</taxon>
        <taxon>Cichlomorphae</taxon>
        <taxon>Cichliformes</taxon>
        <taxon>Cichlidae</taxon>
        <taxon>African cichlids</taxon>
        <taxon>Pseudocrenilabrinae</taxon>
        <taxon>Lamprologini</taxon>
        <taxon>Neolamprologus</taxon>
    </lineage>
</organism>
<keyword evidence="2" id="KW-1185">Reference proteome</keyword>
<dbReference type="Proteomes" id="UP000261580">
    <property type="component" value="Unassembled WGS sequence"/>
</dbReference>
<evidence type="ECO:0000313" key="1">
    <source>
        <dbReference type="Ensembl" id="ENSNBRP00000017023.1"/>
    </source>
</evidence>